<dbReference type="AlphaFoldDB" id="A0A183KCY1"/>
<gene>
    <name evidence="1" type="ORF">SCUD_LOCUS12872</name>
</gene>
<evidence type="ECO:0000313" key="2">
    <source>
        <dbReference type="Proteomes" id="UP000279833"/>
    </source>
</evidence>
<dbReference type="EMBL" id="UZAK01035432">
    <property type="protein sequence ID" value="VDP50388.1"/>
    <property type="molecule type" value="Genomic_DNA"/>
</dbReference>
<dbReference type="Proteomes" id="UP000279833">
    <property type="component" value="Unassembled WGS sequence"/>
</dbReference>
<name>A0A183KCY1_9TREM</name>
<reference evidence="3" key="1">
    <citation type="submission" date="2016-06" db="UniProtKB">
        <authorList>
            <consortium name="WormBaseParasite"/>
        </authorList>
    </citation>
    <scope>IDENTIFICATION</scope>
</reference>
<evidence type="ECO:0000313" key="3">
    <source>
        <dbReference type="WBParaSite" id="SCUD_0001287501-mRNA-1"/>
    </source>
</evidence>
<proteinExistence type="predicted"/>
<organism evidence="3">
    <name type="scientific">Schistosoma curassoni</name>
    <dbReference type="NCBI Taxonomy" id="6186"/>
    <lineage>
        <taxon>Eukaryota</taxon>
        <taxon>Metazoa</taxon>
        <taxon>Spiralia</taxon>
        <taxon>Lophotrochozoa</taxon>
        <taxon>Platyhelminthes</taxon>
        <taxon>Trematoda</taxon>
        <taxon>Digenea</taxon>
        <taxon>Strigeidida</taxon>
        <taxon>Schistosomatoidea</taxon>
        <taxon>Schistosomatidae</taxon>
        <taxon>Schistosoma</taxon>
    </lineage>
</organism>
<protein>
    <submittedName>
        <fullName evidence="1 3">Uncharacterized protein</fullName>
    </submittedName>
</protein>
<accession>A0A183KCY1</accession>
<keyword evidence="2" id="KW-1185">Reference proteome</keyword>
<dbReference type="WBParaSite" id="SCUD_0001287501-mRNA-1">
    <property type="protein sequence ID" value="SCUD_0001287501-mRNA-1"/>
    <property type="gene ID" value="SCUD_0001287501"/>
</dbReference>
<sequence>MKAKTTAANWKVTIKTRHTVYTTRLQGSCLESTNCTRPPHFPQHRAQKKTIPTRGIKIANRRPTTRHMPYPKYVVTTGSMLLYASLEW</sequence>
<reference evidence="1 2" key="2">
    <citation type="submission" date="2018-11" db="EMBL/GenBank/DDBJ databases">
        <authorList>
            <consortium name="Pathogen Informatics"/>
        </authorList>
    </citation>
    <scope>NUCLEOTIDE SEQUENCE [LARGE SCALE GENOMIC DNA]</scope>
    <source>
        <strain evidence="1">Dakar</strain>
        <strain evidence="2">Dakar, Senegal</strain>
    </source>
</reference>
<evidence type="ECO:0000313" key="1">
    <source>
        <dbReference type="EMBL" id="VDP50388.1"/>
    </source>
</evidence>